<dbReference type="Proteomes" id="UP001148629">
    <property type="component" value="Unassembled WGS sequence"/>
</dbReference>
<organism evidence="1 2">
    <name type="scientific">Fusarium decemcellulare</name>
    <dbReference type="NCBI Taxonomy" id="57161"/>
    <lineage>
        <taxon>Eukaryota</taxon>
        <taxon>Fungi</taxon>
        <taxon>Dikarya</taxon>
        <taxon>Ascomycota</taxon>
        <taxon>Pezizomycotina</taxon>
        <taxon>Sordariomycetes</taxon>
        <taxon>Hypocreomycetidae</taxon>
        <taxon>Hypocreales</taxon>
        <taxon>Nectriaceae</taxon>
        <taxon>Fusarium</taxon>
        <taxon>Fusarium decemcellulare species complex</taxon>
    </lineage>
</organism>
<keyword evidence="2" id="KW-1185">Reference proteome</keyword>
<evidence type="ECO:0000313" key="2">
    <source>
        <dbReference type="Proteomes" id="UP001148629"/>
    </source>
</evidence>
<gene>
    <name evidence="1" type="ORF">NM208_g9307</name>
</gene>
<evidence type="ECO:0000313" key="1">
    <source>
        <dbReference type="EMBL" id="KAJ3530490.1"/>
    </source>
</evidence>
<proteinExistence type="predicted"/>
<sequence>MDGDPAVDPGLDSFSLAFPLPYRVGFIATLAVWGWGLNLHCLYFFNVDVPQLIRYPGRSSPQHIPHHGSTYRLAIALSALFGLSITLFWLFTWGVPERVVAYGWMPLSYLFALVAMFVVPFSNLPSGGRRRFLATLRRISIGGLAEAQDGKFGDILLADVLTSYAKVFGDLFVTLCMFFSAEGSATKRPDRNCGGTIIVPLIMGLPSLIRFRQCLIEYYRVRRAPYKESTGWGGQHLANALKYSTAFPVLITSAWQRAVEDPETKAALHKAWLVAVLINSLYSFYWDVAKDWDMTLFAPKHERESPHHAYGLRDRLVFRIPGLYYVVIGMDLMLRCTWSMKLNSRLDKFSDLEGGIFLIEFLEVFRRWALESTTFCLVTIRAKTTKRINGVIIWLSQGATATKRRSTRASGAMCIEMVYLMRGSTMVLEQGSSEAERSFFFSPCSFASHVNIPGLSLTGRDQMAMFAGNSSPSPWDREMSYVGWVVPRLWQLSLSRKKCRSTASTGMSTESDGANGAELYDRPLPATPTTPSRSSSRAKPPPTRRFSAFPKTTGPGNNPKELPQQPPVVVPLALSRRRASRMSVSGASTLRERRSSQKIQQLTGHDVGAPVDWNSPPTRLNFSPAISPKSIRDDSSSSYSFSLDEPIFDEPAEQEDYQPRTSDSSMPPLEPDCDSMVSNQSFTAPASPKTIQRSSSLRIPKTRRLSTATTALETVPDLETIPDLETAPDLDEALDEAFDEDASWQARQSYNYFTDNETADEYHRIATRLANNDKRQSIYGASMMAQSQSSLTSRLSISAKSLFSRKRDASLSVSSSRTSLTAINYPTKGPYSPSIPPPSDAASVISPPRSIFETDDEEEFDGDNDHMREAIKDFFVRRSEERTSVEMVIPRSLPRHLERPEQPHQPPQQQQQHHHHNNHHHGLFGKTGVQVRDLFARGERRRTQLRSHIRMIPEEETGR</sequence>
<accession>A0ACC1S235</accession>
<reference evidence="1" key="1">
    <citation type="submission" date="2022-08" db="EMBL/GenBank/DDBJ databases">
        <title>Genome Sequence of Fusarium decemcellulare.</title>
        <authorList>
            <person name="Buettner E."/>
        </authorList>
    </citation>
    <scope>NUCLEOTIDE SEQUENCE</scope>
    <source>
        <strain evidence="1">Babe19</strain>
    </source>
</reference>
<protein>
    <submittedName>
        <fullName evidence="1">Uncharacterized protein</fullName>
    </submittedName>
</protein>
<dbReference type="EMBL" id="JANRMS010001165">
    <property type="protein sequence ID" value="KAJ3530490.1"/>
    <property type="molecule type" value="Genomic_DNA"/>
</dbReference>
<comment type="caution">
    <text evidence="1">The sequence shown here is derived from an EMBL/GenBank/DDBJ whole genome shotgun (WGS) entry which is preliminary data.</text>
</comment>
<name>A0ACC1S235_9HYPO</name>